<organism evidence="1 2">
    <name type="scientific">Lupinus angustifolius</name>
    <name type="common">Narrow-leaved blue lupine</name>
    <dbReference type="NCBI Taxonomy" id="3871"/>
    <lineage>
        <taxon>Eukaryota</taxon>
        <taxon>Viridiplantae</taxon>
        <taxon>Streptophyta</taxon>
        <taxon>Embryophyta</taxon>
        <taxon>Tracheophyta</taxon>
        <taxon>Spermatophyta</taxon>
        <taxon>Magnoliopsida</taxon>
        <taxon>eudicotyledons</taxon>
        <taxon>Gunneridae</taxon>
        <taxon>Pentapetalae</taxon>
        <taxon>rosids</taxon>
        <taxon>fabids</taxon>
        <taxon>Fabales</taxon>
        <taxon>Fabaceae</taxon>
        <taxon>Papilionoideae</taxon>
        <taxon>50 kb inversion clade</taxon>
        <taxon>genistoids sensu lato</taxon>
        <taxon>core genistoids</taxon>
        <taxon>Genisteae</taxon>
        <taxon>Lupinus</taxon>
    </lineage>
</organism>
<name>A0A394DBQ4_LUPAN</name>
<proteinExistence type="predicted"/>
<comment type="caution">
    <text evidence="1">The sequence shown here is derived from an EMBL/GenBank/DDBJ whole genome shotgun (WGS) entry which is preliminary data.</text>
</comment>
<gene>
    <name evidence="1" type="ORF">TanjilG_21984</name>
</gene>
<accession>A0A394DBQ4</accession>
<dbReference type="Proteomes" id="UP000188354">
    <property type="component" value="Unassembled WGS sequence"/>
</dbReference>
<dbReference type="STRING" id="3871.A0A394DBQ4"/>
<dbReference type="EMBL" id="MLAU01014661">
    <property type="protein sequence ID" value="OIW20762.1"/>
    <property type="molecule type" value="Genomic_DNA"/>
</dbReference>
<evidence type="ECO:0000313" key="1">
    <source>
        <dbReference type="EMBL" id="OIW20762.1"/>
    </source>
</evidence>
<protein>
    <submittedName>
        <fullName evidence="1">Uncharacterized protein</fullName>
    </submittedName>
</protein>
<keyword evidence="2" id="KW-1185">Reference proteome</keyword>
<evidence type="ECO:0000313" key="2">
    <source>
        <dbReference type="Proteomes" id="UP000188354"/>
    </source>
</evidence>
<dbReference type="AlphaFoldDB" id="A0A394DBQ4"/>
<sequence length="69" mass="8367">MGLLHLVDEVKEHLDLFKKAGAITTIFCNQYLSADEEIKNILENFIWEYYEDSYLRVWKKLQNLLFLWL</sequence>
<dbReference type="Gramene" id="OIW20762">
    <property type="protein sequence ID" value="OIW20762"/>
    <property type="gene ID" value="TanjilG_21984"/>
</dbReference>
<reference evidence="1 2" key="1">
    <citation type="journal article" date="2017" name="Plant Biotechnol. J.">
        <title>A comprehensive draft genome sequence for lupin (Lupinus angustifolius), an emerging health food: insights into plant-microbe interactions and legume evolution.</title>
        <authorList>
            <person name="Hane J.K."/>
            <person name="Ming Y."/>
            <person name="Kamphuis L.G."/>
            <person name="Nelson M.N."/>
            <person name="Garg G."/>
            <person name="Atkins C.A."/>
            <person name="Bayer P.E."/>
            <person name="Bravo A."/>
            <person name="Bringans S."/>
            <person name="Cannon S."/>
            <person name="Edwards D."/>
            <person name="Foley R."/>
            <person name="Gao L.L."/>
            <person name="Harrison M.J."/>
            <person name="Huang W."/>
            <person name="Hurgobin B."/>
            <person name="Li S."/>
            <person name="Liu C.W."/>
            <person name="McGrath A."/>
            <person name="Morahan G."/>
            <person name="Murray J."/>
            <person name="Weller J."/>
            <person name="Jian J."/>
            <person name="Singh K.B."/>
        </authorList>
    </citation>
    <scope>NUCLEOTIDE SEQUENCE [LARGE SCALE GENOMIC DNA]</scope>
    <source>
        <strain evidence="2">cv. Tanjil</strain>
        <tissue evidence="1">Whole plant</tissue>
    </source>
</reference>